<organism evidence="2 3">
    <name type="scientific">Mycolicibacterium smegmatis (strain MKD8)</name>
    <name type="common">Mycobacterium smegmatis</name>
    <dbReference type="NCBI Taxonomy" id="1214915"/>
    <lineage>
        <taxon>Bacteria</taxon>
        <taxon>Bacillati</taxon>
        <taxon>Actinomycetota</taxon>
        <taxon>Actinomycetes</taxon>
        <taxon>Mycobacteriales</taxon>
        <taxon>Mycobacteriaceae</taxon>
        <taxon>Mycolicibacterium</taxon>
    </lineage>
</organism>
<dbReference type="InterPro" id="IPR022742">
    <property type="entry name" value="Hydrolase_4"/>
</dbReference>
<reference evidence="2 3" key="1">
    <citation type="journal article" date="2013" name="Genome Announc.">
        <title>Draft genome sequence of MKD8, a conjugal recipient Mycobacterium smegmatis strain.</title>
        <authorList>
            <person name="Gray T.A."/>
            <person name="Palumbo M.J."/>
            <person name="Derbyshire K.M."/>
        </authorList>
    </citation>
    <scope>NUCLEOTIDE SEQUENCE [LARGE SCALE GENOMIC DNA]</scope>
    <source>
        <strain evidence="2 3">MKD8</strain>
    </source>
</reference>
<accession>A0A2U9PYN0</accession>
<dbReference type="SUPFAM" id="SSF53474">
    <property type="entry name" value="alpha/beta-Hydrolases"/>
    <property type="match status" value="1"/>
</dbReference>
<sequence>MHFWVSDNVSHHMPDEISYHTAGRVETLAVAARHCCSNGMPFVEHPRGRAYYRHWPSHEPRAAVIFLHGFGEHTGLYHRYGFTLNAAGIDLWVVDQFGHGLTPGTRGDFGKIEDSSALAEALTVLAEKQNPGLPLIAQGHSFGSVVTLFRLLAEPDRYRAGIISGAPLVPIPDMLDADTSLDLDLNWLSSDPFYRDSLENDPLAFSDADAAPLTRELDRAWDRFGLELPQLTVPTLAVHGSADVIAPVDAVRAYAEQIEPLQLKEFHGARHDVLNESVHREVAATVVKFISSQIG</sequence>
<name>A0A2U9PYN0_MYCSE</name>
<reference evidence="3" key="2">
    <citation type="submission" date="2018-03" db="EMBL/GenBank/DDBJ databases">
        <authorList>
            <person name="Derbyshire K."/>
            <person name="Gray T.A."/>
            <person name="Champion M."/>
        </authorList>
    </citation>
    <scope>NUCLEOTIDE SEQUENCE [LARGE SCALE GENOMIC DNA]</scope>
    <source>
        <strain evidence="3">MKD8</strain>
    </source>
</reference>
<dbReference type="InterPro" id="IPR051044">
    <property type="entry name" value="MAG_DAG_Lipase"/>
</dbReference>
<dbReference type="InterPro" id="IPR029058">
    <property type="entry name" value="AB_hydrolase_fold"/>
</dbReference>
<dbReference type="Gene3D" id="3.40.50.1820">
    <property type="entry name" value="alpha/beta hydrolase"/>
    <property type="match status" value="1"/>
</dbReference>
<feature type="domain" description="Serine aminopeptidase S33" evidence="1">
    <location>
        <begin position="59"/>
        <end position="277"/>
    </location>
</feature>
<evidence type="ECO:0000313" key="3">
    <source>
        <dbReference type="Proteomes" id="UP000011200"/>
    </source>
</evidence>
<evidence type="ECO:0000313" key="2">
    <source>
        <dbReference type="EMBL" id="AWT56847.1"/>
    </source>
</evidence>
<dbReference type="AlphaFoldDB" id="A0A2U9PYN0"/>
<dbReference type="Proteomes" id="UP000011200">
    <property type="component" value="Chromosome"/>
</dbReference>
<dbReference type="Pfam" id="PF12146">
    <property type="entry name" value="Hydrolase_4"/>
    <property type="match status" value="1"/>
</dbReference>
<proteinExistence type="predicted"/>
<protein>
    <recommendedName>
        <fullName evidence="1">Serine aminopeptidase S33 domain-containing protein</fullName>
    </recommendedName>
</protein>
<dbReference type="EMBL" id="CP027541">
    <property type="protein sequence ID" value="AWT56847.1"/>
    <property type="molecule type" value="Genomic_DNA"/>
</dbReference>
<dbReference type="PANTHER" id="PTHR11614">
    <property type="entry name" value="PHOSPHOLIPASE-RELATED"/>
    <property type="match status" value="1"/>
</dbReference>
<evidence type="ECO:0000259" key="1">
    <source>
        <dbReference type="Pfam" id="PF12146"/>
    </source>
</evidence>
<gene>
    <name evidence="2" type="ORF">D806_059070</name>
</gene>